<accession>A0A8H6HEP6</accession>
<proteinExistence type="predicted"/>
<dbReference type="AlphaFoldDB" id="A0A8H6HEP6"/>
<name>A0A8H6HEP6_9AGAR</name>
<feature type="region of interest" description="Disordered" evidence="1">
    <location>
        <begin position="94"/>
        <end position="136"/>
    </location>
</feature>
<organism evidence="2 3">
    <name type="scientific">Ephemerocybe angulata</name>
    <dbReference type="NCBI Taxonomy" id="980116"/>
    <lineage>
        <taxon>Eukaryota</taxon>
        <taxon>Fungi</taxon>
        <taxon>Dikarya</taxon>
        <taxon>Basidiomycota</taxon>
        <taxon>Agaricomycotina</taxon>
        <taxon>Agaricomycetes</taxon>
        <taxon>Agaricomycetidae</taxon>
        <taxon>Agaricales</taxon>
        <taxon>Agaricineae</taxon>
        <taxon>Psathyrellaceae</taxon>
        <taxon>Ephemerocybe</taxon>
    </lineage>
</organism>
<evidence type="ECO:0000313" key="2">
    <source>
        <dbReference type="EMBL" id="KAF6745665.1"/>
    </source>
</evidence>
<dbReference type="EMBL" id="JACGCI010000103">
    <property type="protein sequence ID" value="KAF6745665.1"/>
    <property type="molecule type" value="Genomic_DNA"/>
</dbReference>
<gene>
    <name evidence="2" type="ORF">DFP72DRAFT_1077314</name>
</gene>
<evidence type="ECO:0000256" key="1">
    <source>
        <dbReference type="SAM" id="MobiDB-lite"/>
    </source>
</evidence>
<feature type="compositionally biased region" description="Basic and acidic residues" evidence="1">
    <location>
        <begin position="111"/>
        <end position="130"/>
    </location>
</feature>
<sequence>MSLHDIGTTPSQTKKTLQYVISQLSKTKPTMQTPRVSMTNYGLTTTKCGGTERPQATNARANRTASKPSATKSTGPTAFTTTHDDIRVLATVSMASGLNDDDGDAPPPANIKDRPSGSEKRHARELERGVRVSTTL</sequence>
<feature type="compositionally biased region" description="Polar residues" evidence="1">
    <location>
        <begin position="30"/>
        <end position="81"/>
    </location>
</feature>
<reference evidence="2 3" key="1">
    <citation type="submission" date="2020-07" db="EMBL/GenBank/DDBJ databases">
        <title>Comparative genomics of pyrophilous fungi reveals a link between fire events and developmental genes.</title>
        <authorList>
            <consortium name="DOE Joint Genome Institute"/>
            <person name="Steindorff A.S."/>
            <person name="Carver A."/>
            <person name="Calhoun S."/>
            <person name="Stillman K."/>
            <person name="Liu H."/>
            <person name="Lipzen A."/>
            <person name="Pangilinan J."/>
            <person name="Labutti K."/>
            <person name="Bruns T.D."/>
            <person name="Grigoriev I.V."/>
        </authorList>
    </citation>
    <scope>NUCLEOTIDE SEQUENCE [LARGE SCALE GENOMIC DNA]</scope>
    <source>
        <strain evidence="2 3">CBS 144469</strain>
    </source>
</reference>
<keyword evidence="3" id="KW-1185">Reference proteome</keyword>
<comment type="caution">
    <text evidence="2">The sequence shown here is derived from an EMBL/GenBank/DDBJ whole genome shotgun (WGS) entry which is preliminary data.</text>
</comment>
<protein>
    <submittedName>
        <fullName evidence="2">Uncharacterized protein</fullName>
    </submittedName>
</protein>
<evidence type="ECO:0000313" key="3">
    <source>
        <dbReference type="Proteomes" id="UP000521943"/>
    </source>
</evidence>
<dbReference type="Proteomes" id="UP000521943">
    <property type="component" value="Unassembled WGS sequence"/>
</dbReference>
<feature type="region of interest" description="Disordered" evidence="1">
    <location>
        <begin position="30"/>
        <end position="82"/>
    </location>
</feature>